<dbReference type="PROSITE" id="PS50972">
    <property type="entry name" value="PTERIN_BINDING"/>
    <property type="match status" value="1"/>
</dbReference>
<dbReference type="PANTHER" id="PTHR20941:SF1">
    <property type="entry name" value="FOLIC ACID SYNTHESIS PROTEIN FOL1"/>
    <property type="match status" value="1"/>
</dbReference>
<dbReference type="GO" id="GO:0005829">
    <property type="term" value="C:cytosol"/>
    <property type="evidence" value="ECO:0007669"/>
    <property type="project" value="TreeGrafter"/>
</dbReference>
<comment type="catalytic activity">
    <reaction evidence="1">
        <text>(7,8-dihydropterin-6-yl)methyl diphosphate + 4-aminobenzoate = 7,8-dihydropteroate + diphosphate</text>
        <dbReference type="Rhea" id="RHEA:19949"/>
        <dbReference type="ChEBI" id="CHEBI:17836"/>
        <dbReference type="ChEBI" id="CHEBI:17839"/>
        <dbReference type="ChEBI" id="CHEBI:33019"/>
        <dbReference type="ChEBI" id="CHEBI:72950"/>
        <dbReference type="EC" id="2.5.1.15"/>
    </reaction>
</comment>
<dbReference type="EMBL" id="DF968082">
    <property type="protein sequence ID" value="GAP04484.1"/>
    <property type="molecule type" value="Genomic_DNA"/>
</dbReference>
<name>A0A3F3H1M1_9LACO</name>
<dbReference type="GO" id="GO:0046656">
    <property type="term" value="P:folic acid biosynthetic process"/>
    <property type="evidence" value="ECO:0007669"/>
    <property type="project" value="UniProtKB-KW"/>
</dbReference>
<keyword evidence="9" id="KW-0460">Magnesium</keyword>
<dbReference type="UniPathway" id="UPA00077">
    <property type="reaction ID" value="UER00156"/>
</dbReference>
<evidence type="ECO:0000256" key="11">
    <source>
        <dbReference type="ARBA" id="ARBA00030193"/>
    </source>
</evidence>
<dbReference type="RefSeq" id="WP_059393897.1">
    <property type="nucleotide sequence ID" value="NZ_DF968082.1"/>
</dbReference>
<dbReference type="Proteomes" id="UP000064514">
    <property type="component" value="Unassembled WGS sequence"/>
</dbReference>
<reference evidence="13" key="1">
    <citation type="journal article" date="2015" name="BMC Genomics">
        <title>Comparative genomics of Fructobacillus spp. and Leuconostoc spp. reveals niche-specific evolution of Fructobacillus spp.</title>
        <authorList>
            <person name="Endo A."/>
            <person name="Tanizawa Y."/>
            <person name="Tanaka N."/>
            <person name="Maeno S."/>
            <person name="Kumar H."/>
            <person name="Shiwa Y."/>
            <person name="Okada S."/>
            <person name="Yoshikawa H."/>
            <person name="Dicks L."/>
            <person name="Nakagawa J."/>
            <person name="Arita M."/>
        </authorList>
    </citation>
    <scope>NUCLEOTIDE SEQUENCE [LARGE SCALE GENOMIC DNA]</scope>
    <source>
        <strain evidence="13">F214-1</strain>
    </source>
</reference>
<evidence type="ECO:0000256" key="9">
    <source>
        <dbReference type="ARBA" id="ARBA00022842"/>
    </source>
</evidence>
<evidence type="ECO:0000256" key="8">
    <source>
        <dbReference type="ARBA" id="ARBA00022723"/>
    </source>
</evidence>
<dbReference type="GO" id="GO:0046654">
    <property type="term" value="P:tetrahydrofolate biosynthetic process"/>
    <property type="evidence" value="ECO:0007669"/>
    <property type="project" value="UniProtKB-UniPathway"/>
</dbReference>
<accession>A0A3F3H1M1</accession>
<evidence type="ECO:0000313" key="13">
    <source>
        <dbReference type="EMBL" id="GAP04484.1"/>
    </source>
</evidence>
<dbReference type="STRING" id="709323.GCA_001047135_01036"/>
<dbReference type="NCBIfam" id="TIGR01496">
    <property type="entry name" value="DHPS"/>
    <property type="match status" value="1"/>
</dbReference>
<evidence type="ECO:0000256" key="10">
    <source>
        <dbReference type="ARBA" id="ARBA00022909"/>
    </source>
</evidence>
<dbReference type="EC" id="2.5.1.15" evidence="5"/>
<sequence>MSIKHIDQATYNPLIAGSQMTISFTDLTADQKSGLANYFAQHNQRFITQENQDLLQITHRDLETVIADFKQNAIIATNELEAIYKDSQIFFAAGNRSFDITDKPMIHSIMNLSPESFYDGKDHNLKEYLGRIEEQIAMGISFFDIGGKSTNPKAGDMSADEEFSRMEPYLKEIRKAFPDIILSVDSNNPITIERALDHGVQVINSISGFDTPEMIGLVERYQAPVITTYNNRDKPTDNVHQSLLDYLDDQVTALKARGLKDENIILDPGVGFTSRYEGITKEEIAAEDVTKIKAIRAMADRRLPILVGVSNKSFMGTLFDREIDDRLISSLLVEYNMVMNGGRLIRVHNIEETRLLMDIFNTLAL</sequence>
<dbReference type="InterPro" id="IPR000489">
    <property type="entry name" value="Pterin-binding_dom"/>
</dbReference>
<evidence type="ECO:0000256" key="6">
    <source>
        <dbReference type="ARBA" id="ARBA00016919"/>
    </source>
</evidence>
<evidence type="ECO:0000256" key="4">
    <source>
        <dbReference type="ARBA" id="ARBA00009503"/>
    </source>
</evidence>
<dbReference type="GO" id="GO:0004156">
    <property type="term" value="F:dihydropteroate synthase activity"/>
    <property type="evidence" value="ECO:0007669"/>
    <property type="project" value="UniProtKB-EC"/>
</dbReference>
<dbReference type="Pfam" id="PF00809">
    <property type="entry name" value="Pterin_bind"/>
    <property type="match status" value="1"/>
</dbReference>
<evidence type="ECO:0000256" key="2">
    <source>
        <dbReference type="ARBA" id="ARBA00001946"/>
    </source>
</evidence>
<dbReference type="AlphaFoldDB" id="A0A3F3H1M1"/>
<dbReference type="SUPFAM" id="SSF51717">
    <property type="entry name" value="Dihydropteroate synthetase-like"/>
    <property type="match status" value="1"/>
</dbReference>
<keyword evidence="10" id="KW-0289">Folate biosynthesis</keyword>
<comment type="similarity">
    <text evidence="4">Belongs to the DHPS family.</text>
</comment>
<comment type="pathway">
    <text evidence="3">Cofactor biosynthesis; tetrahydrofolate biosynthesis; 7,8-dihydrofolate from 2-amino-4-hydroxy-6-hydroxymethyl-7,8-dihydropteridine diphosphate and 4-aminobenzoate: step 1/2.</text>
</comment>
<keyword evidence="7" id="KW-0808">Transferase</keyword>
<dbReference type="InterPro" id="IPR006390">
    <property type="entry name" value="DHP_synth_dom"/>
</dbReference>
<feature type="domain" description="Pterin-binding" evidence="12">
    <location>
        <begin position="104"/>
        <end position="358"/>
    </location>
</feature>
<dbReference type="Gene3D" id="3.20.20.20">
    <property type="entry name" value="Dihydropteroate synthase-like"/>
    <property type="match status" value="1"/>
</dbReference>
<evidence type="ECO:0000256" key="7">
    <source>
        <dbReference type="ARBA" id="ARBA00022679"/>
    </source>
</evidence>
<evidence type="ECO:0000256" key="3">
    <source>
        <dbReference type="ARBA" id="ARBA00004763"/>
    </source>
</evidence>
<protein>
    <recommendedName>
        <fullName evidence="6">Dihydropteroate synthase</fullName>
        <ecNumber evidence="5">2.5.1.15</ecNumber>
    </recommendedName>
    <alternativeName>
        <fullName evidence="11">Dihydropteroate pyrophosphorylase</fullName>
    </alternativeName>
</protein>
<evidence type="ECO:0000256" key="1">
    <source>
        <dbReference type="ARBA" id="ARBA00000012"/>
    </source>
</evidence>
<evidence type="ECO:0000256" key="5">
    <source>
        <dbReference type="ARBA" id="ARBA00012458"/>
    </source>
</evidence>
<dbReference type="GO" id="GO:0046872">
    <property type="term" value="F:metal ion binding"/>
    <property type="evidence" value="ECO:0007669"/>
    <property type="project" value="UniProtKB-KW"/>
</dbReference>
<dbReference type="PANTHER" id="PTHR20941">
    <property type="entry name" value="FOLATE SYNTHESIS PROTEINS"/>
    <property type="match status" value="1"/>
</dbReference>
<evidence type="ECO:0000259" key="12">
    <source>
        <dbReference type="PROSITE" id="PS50972"/>
    </source>
</evidence>
<gene>
    <name evidence="13" type="ORF">FTRO_0050370</name>
</gene>
<comment type="cofactor">
    <cofactor evidence="2">
        <name>Mg(2+)</name>
        <dbReference type="ChEBI" id="CHEBI:18420"/>
    </cofactor>
</comment>
<organism evidence="13">
    <name type="scientific">Fructobacillus tropaeoli</name>
    <dbReference type="NCBI Taxonomy" id="709323"/>
    <lineage>
        <taxon>Bacteria</taxon>
        <taxon>Bacillati</taxon>
        <taxon>Bacillota</taxon>
        <taxon>Bacilli</taxon>
        <taxon>Lactobacillales</taxon>
        <taxon>Lactobacillaceae</taxon>
        <taxon>Fructobacillus</taxon>
    </lineage>
</organism>
<proteinExistence type="inferred from homology"/>
<dbReference type="InterPro" id="IPR045031">
    <property type="entry name" value="DHP_synth-like"/>
</dbReference>
<keyword evidence="8" id="KW-0479">Metal-binding</keyword>
<dbReference type="InterPro" id="IPR011005">
    <property type="entry name" value="Dihydropteroate_synth-like_sf"/>
</dbReference>